<evidence type="ECO:0000313" key="2">
    <source>
        <dbReference type="Proteomes" id="UP000073492"/>
    </source>
</evidence>
<name>A0A139IPP4_9PEZI</name>
<gene>
    <name evidence="1" type="ORF">AC579_5276</name>
</gene>
<dbReference type="EMBL" id="LFZO01000031">
    <property type="protein sequence ID" value="KXT16741.1"/>
    <property type="molecule type" value="Genomic_DNA"/>
</dbReference>
<protein>
    <submittedName>
        <fullName evidence="1">Uncharacterized protein</fullName>
    </submittedName>
</protein>
<dbReference type="Proteomes" id="UP000073492">
    <property type="component" value="Unassembled WGS sequence"/>
</dbReference>
<sequence length="153" mass="16763">MAPPPPSTSTISVTPCNRIINRDFQEQLQPSSCTEHVEKKGEPVMASTGYHCVMYWENGCPSIVSHPNKLLRDISVFVPEQGPGVSYSTMANLFYNGIDGGGAGFWYQKDMRSKRSQMRQQPASSGFHLQDELPDTSISSISFDLAVNGVCSA</sequence>
<dbReference type="OrthoDB" id="10503617at2759"/>
<evidence type="ECO:0000313" key="1">
    <source>
        <dbReference type="EMBL" id="KXT16741.1"/>
    </source>
</evidence>
<proteinExistence type="predicted"/>
<keyword evidence="2" id="KW-1185">Reference proteome</keyword>
<reference evidence="1 2" key="1">
    <citation type="submission" date="2015-07" db="EMBL/GenBank/DDBJ databases">
        <title>Comparative genomics of the Sigatoka disease complex on banana suggests a link between parallel evolutionary changes in Pseudocercospora fijiensis and Pseudocercospora eumusae and increased virulence on the banana host.</title>
        <authorList>
            <person name="Chang T.-C."/>
            <person name="Salvucci A."/>
            <person name="Crous P.W."/>
            <person name="Stergiopoulos I."/>
        </authorList>
    </citation>
    <scope>NUCLEOTIDE SEQUENCE [LARGE SCALE GENOMIC DNA]</scope>
    <source>
        <strain evidence="1 2">CBS 116634</strain>
    </source>
</reference>
<comment type="caution">
    <text evidence="1">The sequence shown here is derived from an EMBL/GenBank/DDBJ whole genome shotgun (WGS) entry which is preliminary data.</text>
</comment>
<dbReference type="AlphaFoldDB" id="A0A139IPP4"/>
<organism evidence="1 2">
    <name type="scientific">Pseudocercospora musae</name>
    <dbReference type="NCBI Taxonomy" id="113226"/>
    <lineage>
        <taxon>Eukaryota</taxon>
        <taxon>Fungi</taxon>
        <taxon>Dikarya</taxon>
        <taxon>Ascomycota</taxon>
        <taxon>Pezizomycotina</taxon>
        <taxon>Dothideomycetes</taxon>
        <taxon>Dothideomycetidae</taxon>
        <taxon>Mycosphaerellales</taxon>
        <taxon>Mycosphaerellaceae</taxon>
        <taxon>Pseudocercospora</taxon>
    </lineage>
</organism>
<accession>A0A139IPP4</accession>